<dbReference type="RefSeq" id="WP_073009051.1">
    <property type="nucleotide sequence ID" value="NZ_FQZO01000005.1"/>
</dbReference>
<evidence type="ECO:0000256" key="6">
    <source>
        <dbReference type="PROSITE-ProRule" id="PRU00843"/>
    </source>
</evidence>
<feature type="short sequence motif" description="RDXXRA motif of the pArg binding pocket involved in allosteric regulation" evidence="5">
    <location>
        <begin position="327"/>
        <end position="332"/>
    </location>
</feature>
<dbReference type="AlphaFoldDB" id="A0A1M6JXV4"/>
<dbReference type="GO" id="GO:0005615">
    <property type="term" value="C:extracellular space"/>
    <property type="evidence" value="ECO:0007669"/>
    <property type="project" value="TreeGrafter"/>
</dbReference>
<keyword evidence="2 5" id="KW-0547">Nucleotide-binding</keyword>
<keyword evidence="3 5" id="KW-0418">Kinase</keyword>
<dbReference type="SUPFAM" id="SSF55931">
    <property type="entry name" value="Glutamine synthetase/guanido kinase"/>
    <property type="match status" value="1"/>
</dbReference>
<evidence type="ECO:0000313" key="9">
    <source>
        <dbReference type="EMBL" id="SHJ51493.1"/>
    </source>
</evidence>
<feature type="binding site" evidence="5 6">
    <location>
        <begin position="17"/>
        <end position="21"/>
    </location>
    <ligand>
        <name>ATP</name>
        <dbReference type="ChEBI" id="CHEBI:30616"/>
    </ligand>
</feature>
<comment type="similarity">
    <text evidence="5 6 7">Belongs to the ATP:guanido phosphotransferase family.</text>
</comment>
<dbReference type="NCBIfam" id="NF002194">
    <property type="entry name" value="PRK01059.1-4"/>
    <property type="match status" value="1"/>
</dbReference>
<dbReference type="Gene3D" id="3.30.590.10">
    <property type="entry name" value="Glutamine synthetase/guanido kinase, catalytic domain"/>
    <property type="match status" value="1"/>
</dbReference>
<organism evidence="9 10">
    <name type="scientific">Clostridium amylolyticum</name>
    <dbReference type="NCBI Taxonomy" id="1121298"/>
    <lineage>
        <taxon>Bacteria</taxon>
        <taxon>Bacillati</taxon>
        <taxon>Bacillota</taxon>
        <taxon>Clostridia</taxon>
        <taxon>Eubacteriales</taxon>
        <taxon>Clostridiaceae</taxon>
        <taxon>Clostridium</taxon>
    </lineage>
</organism>
<dbReference type="InterPro" id="IPR022415">
    <property type="entry name" value="ATP-guanido_PTrfase_AS"/>
</dbReference>
<accession>A0A1M6JXV4</accession>
<dbReference type="Pfam" id="PF00217">
    <property type="entry name" value="ATP-gua_Ptrans"/>
    <property type="match status" value="1"/>
</dbReference>
<keyword evidence="4 5" id="KW-0067">ATP-binding</keyword>
<keyword evidence="5" id="KW-0021">Allosteric enzyme</keyword>
<dbReference type="PROSITE" id="PS00112">
    <property type="entry name" value="PHOSPHAGEN_KINASE"/>
    <property type="match status" value="1"/>
</dbReference>
<feature type="binding site" evidence="5 6">
    <location>
        <position position="81"/>
    </location>
    <ligand>
        <name>ATP</name>
        <dbReference type="ChEBI" id="CHEBI:30616"/>
    </ligand>
</feature>
<feature type="domain" description="Phosphagen kinase C-terminal" evidence="8">
    <location>
        <begin position="14"/>
        <end position="244"/>
    </location>
</feature>
<dbReference type="PANTHER" id="PTHR11547">
    <property type="entry name" value="ARGININE OR CREATINE KINASE"/>
    <property type="match status" value="1"/>
</dbReference>
<feature type="binding site" evidence="5 6">
    <location>
        <begin position="166"/>
        <end position="170"/>
    </location>
    <ligand>
        <name>ATP</name>
        <dbReference type="ChEBI" id="CHEBI:30616"/>
    </ligand>
</feature>
<evidence type="ECO:0000256" key="1">
    <source>
        <dbReference type="ARBA" id="ARBA00022679"/>
    </source>
</evidence>
<feature type="binding site" evidence="5 6">
    <location>
        <position position="115"/>
    </location>
    <ligand>
        <name>ATP</name>
        <dbReference type="ChEBI" id="CHEBI:30616"/>
    </ligand>
</feature>
<dbReference type="InterPro" id="IPR022414">
    <property type="entry name" value="ATP-guanido_PTrfase_cat"/>
</dbReference>
<dbReference type="STRING" id="1121298.SAMN05444401_3272"/>
<dbReference type="GO" id="GO:0046314">
    <property type="term" value="P:phosphocreatine biosynthetic process"/>
    <property type="evidence" value="ECO:0007669"/>
    <property type="project" value="InterPro"/>
</dbReference>
<dbReference type="GO" id="GO:0005524">
    <property type="term" value="F:ATP binding"/>
    <property type="evidence" value="ECO:0007669"/>
    <property type="project" value="UniProtKB-UniRule"/>
</dbReference>
<evidence type="ECO:0000256" key="4">
    <source>
        <dbReference type="ARBA" id="ARBA00022840"/>
    </source>
</evidence>
<dbReference type="OrthoDB" id="9791353at2"/>
<proteinExistence type="inferred from homology"/>
<comment type="catalytic activity">
    <reaction evidence="5">
        <text>L-arginyl-[protein] + ATP = N(omega)-phospho-L-arginyl-[protein] + ADP + H(+)</text>
        <dbReference type="Rhea" id="RHEA:43384"/>
        <dbReference type="Rhea" id="RHEA-COMP:10532"/>
        <dbReference type="Rhea" id="RHEA-COMP:10533"/>
        <dbReference type="ChEBI" id="CHEBI:15378"/>
        <dbReference type="ChEBI" id="CHEBI:29965"/>
        <dbReference type="ChEBI" id="CHEBI:30616"/>
        <dbReference type="ChEBI" id="CHEBI:83226"/>
        <dbReference type="ChEBI" id="CHEBI:456216"/>
        <dbReference type="EC" id="2.7.14.1"/>
    </reaction>
</comment>
<gene>
    <name evidence="5" type="primary">mcsB</name>
    <name evidence="9" type="ORF">SAMN05444401_3272</name>
</gene>
<sequence>MKNWMYDGDSKVEPLISSRIRIARNIKNMPFPHNLSEEQCKNLIETIERAFYTSTHMKNDFKTIRLWEKDSNELKSYLEKHLISPNLLKTPNKSAFILNREETVSMMINEEDHIRLQCISSGFNLKEAYEMADKIDSMLEETLDFAFDENLGYLTACPTNLGTGVRASVMIHLPALTMNKEITQVLKALTQVGMTLRGLYGEGSNADGNIYQISNQITLGMSEEEIIANLEAAVGQILDQENRSRELILSKYKYELEDKVFRSLAMLQSARVLTSTECLDLLSNVRLGLEMSLVEGVDKAIINGLLVNTQPATLQQNISRSLNERERDIERAKFVRETLSNLM</sequence>
<dbReference type="GO" id="GO:0004111">
    <property type="term" value="F:creatine kinase activity"/>
    <property type="evidence" value="ECO:0007669"/>
    <property type="project" value="InterPro"/>
</dbReference>
<evidence type="ECO:0000256" key="2">
    <source>
        <dbReference type="ARBA" id="ARBA00022741"/>
    </source>
</evidence>
<evidence type="ECO:0000256" key="7">
    <source>
        <dbReference type="RuleBase" id="RU000505"/>
    </source>
</evidence>
<evidence type="ECO:0000256" key="3">
    <source>
        <dbReference type="ARBA" id="ARBA00022777"/>
    </source>
</evidence>
<dbReference type="Proteomes" id="UP000184080">
    <property type="component" value="Unassembled WGS sequence"/>
</dbReference>
<protein>
    <recommendedName>
        <fullName evidence="5">Protein-arginine kinase</fullName>
        <ecNumber evidence="5">2.7.14.1</ecNumber>
    </recommendedName>
</protein>
<reference evidence="9 10" key="1">
    <citation type="submission" date="2016-11" db="EMBL/GenBank/DDBJ databases">
        <authorList>
            <person name="Jaros S."/>
            <person name="Januszkiewicz K."/>
            <person name="Wedrychowicz H."/>
        </authorList>
    </citation>
    <scope>NUCLEOTIDE SEQUENCE [LARGE SCALE GENOMIC DNA]</scope>
    <source>
        <strain evidence="9 10">DSM 21864</strain>
    </source>
</reference>
<dbReference type="PANTHER" id="PTHR11547:SF38">
    <property type="entry name" value="ARGININE KINASE 1-RELATED"/>
    <property type="match status" value="1"/>
</dbReference>
<dbReference type="InterPro" id="IPR023660">
    <property type="entry name" value="Arg_Kinase"/>
</dbReference>
<dbReference type="InterPro" id="IPR000749">
    <property type="entry name" value="ATP-guanido_PTrfase"/>
</dbReference>
<dbReference type="EMBL" id="FQZO01000005">
    <property type="protein sequence ID" value="SHJ51493.1"/>
    <property type="molecule type" value="Genomic_DNA"/>
</dbReference>
<keyword evidence="10" id="KW-1185">Reference proteome</keyword>
<evidence type="ECO:0000256" key="5">
    <source>
        <dbReference type="HAMAP-Rule" id="MF_00602"/>
    </source>
</evidence>
<comment type="function">
    <text evidence="5">Catalyzes the specific phosphorylation of arginine residues in proteins.</text>
</comment>
<comment type="activity regulation">
    <text evidence="5">Appears to be allosterically activated by the binding of pArg-containing polypeptides to the pArg-binding pocket localized in the C-terminal domain of McsB.</text>
</comment>
<name>A0A1M6JXV4_9CLOT</name>
<dbReference type="InterPro" id="IPR014746">
    <property type="entry name" value="Gln_synth/guanido_kin_cat_dom"/>
</dbReference>
<keyword evidence="1 5" id="KW-0808">Transferase</keyword>
<feature type="binding site" evidence="5 6">
    <location>
        <begin position="197"/>
        <end position="202"/>
    </location>
    <ligand>
        <name>ATP</name>
        <dbReference type="ChEBI" id="CHEBI:30616"/>
    </ligand>
</feature>
<dbReference type="CDD" id="cd07930">
    <property type="entry name" value="bacterial_phosphagen_kinase"/>
    <property type="match status" value="1"/>
</dbReference>
<dbReference type="EC" id="2.7.14.1" evidence="5"/>
<evidence type="ECO:0000313" key="10">
    <source>
        <dbReference type="Proteomes" id="UP000184080"/>
    </source>
</evidence>
<dbReference type="HAMAP" id="MF_00602">
    <property type="entry name" value="Prot_Arg_kinase"/>
    <property type="match status" value="1"/>
</dbReference>
<dbReference type="PROSITE" id="PS51510">
    <property type="entry name" value="PHOSPHAGEN_KINASE_C"/>
    <property type="match status" value="1"/>
</dbReference>
<evidence type="ECO:0000259" key="8">
    <source>
        <dbReference type="PROSITE" id="PS51510"/>
    </source>
</evidence>
<dbReference type="GO" id="GO:1990424">
    <property type="term" value="F:protein arginine kinase activity"/>
    <property type="evidence" value="ECO:0007669"/>
    <property type="project" value="UniProtKB-EC"/>
</dbReference>